<feature type="transmembrane region" description="Helical" evidence="2">
    <location>
        <begin position="12"/>
        <end position="29"/>
    </location>
</feature>
<evidence type="ECO:0000256" key="2">
    <source>
        <dbReference type="SAM" id="Phobius"/>
    </source>
</evidence>
<keyword evidence="2" id="KW-0812">Transmembrane</keyword>
<keyword evidence="4" id="KW-1185">Reference proteome</keyword>
<comment type="caution">
    <text evidence="3">The sequence shown here is derived from an EMBL/GenBank/DDBJ whole genome shotgun (WGS) entry which is preliminary data.</text>
</comment>
<keyword evidence="2" id="KW-1133">Transmembrane helix</keyword>
<sequence>MIELILLGLKEIPTIILLPIGLVVFGLLMETHIIAHIPETSLLKEDNNCTLNAVNAKSIEYHSGHRFYSELKELNPPTLTFRGEHTALCEEGKRFFLKYSYCLPMSGRKDTPFCIAGDRTDLLSVHSPKSVCYSSVLHMLLVDVYEELKATGNTPLITFGSLLGAVRNGSIIPFTEDTDIGFVERLKDKDVVVEALRQKGYHMFFMKIWRVCVAPTHPLAARIYDPSHSLTRNFAVPYVDLYKMKKVNESLWDIQEFVGSNGRFLAGDKVEPFSQVTINGMPFDTVHDPNFFLTEAYGPNYMTPKPRRSALGRPEVVQNKSNMRP</sequence>
<evidence type="ECO:0000313" key="4">
    <source>
        <dbReference type="Proteomes" id="UP000237271"/>
    </source>
</evidence>
<name>A0A2P4Y9J0_9STRA</name>
<proteinExistence type="predicted"/>
<evidence type="ECO:0000256" key="1">
    <source>
        <dbReference type="SAM" id="MobiDB-lite"/>
    </source>
</evidence>
<reference evidence="3 4" key="1">
    <citation type="journal article" date="2017" name="Genome Biol. Evol.">
        <title>Phytophthora megakarya and P. palmivora, closely related causal agents of cacao black pod rot, underwent increases in genome sizes and gene numbers by different mechanisms.</title>
        <authorList>
            <person name="Ali S.S."/>
            <person name="Shao J."/>
            <person name="Lary D.J."/>
            <person name="Kronmiller B."/>
            <person name="Shen D."/>
            <person name="Strem M.D."/>
            <person name="Amoako-Attah I."/>
            <person name="Akrofi A.Y."/>
            <person name="Begoude B.A."/>
            <person name="Ten Hoopen G.M."/>
            <person name="Coulibaly K."/>
            <person name="Kebe B.I."/>
            <person name="Melnick R.L."/>
            <person name="Guiltinan M.J."/>
            <person name="Tyler B.M."/>
            <person name="Meinhardt L.W."/>
            <person name="Bailey B.A."/>
        </authorList>
    </citation>
    <scope>NUCLEOTIDE SEQUENCE [LARGE SCALE GENOMIC DNA]</scope>
    <source>
        <strain evidence="4">sbr112.9</strain>
    </source>
</reference>
<dbReference type="InterPro" id="IPR052613">
    <property type="entry name" value="LicD_transferase"/>
</dbReference>
<organism evidence="3 4">
    <name type="scientific">Phytophthora palmivora</name>
    <dbReference type="NCBI Taxonomy" id="4796"/>
    <lineage>
        <taxon>Eukaryota</taxon>
        <taxon>Sar</taxon>
        <taxon>Stramenopiles</taxon>
        <taxon>Oomycota</taxon>
        <taxon>Peronosporomycetes</taxon>
        <taxon>Peronosporales</taxon>
        <taxon>Peronosporaceae</taxon>
        <taxon>Phytophthora</taxon>
    </lineage>
</organism>
<dbReference type="PANTHER" id="PTHR13627:SF33">
    <property type="entry name" value="LICD FAMILY PROTEIN"/>
    <property type="match status" value="1"/>
</dbReference>
<dbReference type="Proteomes" id="UP000237271">
    <property type="component" value="Unassembled WGS sequence"/>
</dbReference>
<dbReference type="OrthoDB" id="444255at2759"/>
<accession>A0A2P4Y9J0</accession>
<dbReference type="PANTHER" id="PTHR13627">
    <property type="entry name" value="FUKUTIN RELATED PROTEIN"/>
    <property type="match status" value="1"/>
</dbReference>
<dbReference type="EMBL" id="NCKW01004864">
    <property type="protein sequence ID" value="POM74475.1"/>
    <property type="molecule type" value="Genomic_DNA"/>
</dbReference>
<feature type="region of interest" description="Disordered" evidence="1">
    <location>
        <begin position="303"/>
        <end position="325"/>
    </location>
</feature>
<protein>
    <submittedName>
        <fullName evidence="3">Uncharacterized protein</fullName>
    </submittedName>
</protein>
<dbReference type="AlphaFoldDB" id="A0A2P4Y9J0"/>
<evidence type="ECO:0000313" key="3">
    <source>
        <dbReference type="EMBL" id="POM74475.1"/>
    </source>
</evidence>
<keyword evidence="2" id="KW-0472">Membrane</keyword>
<gene>
    <name evidence="3" type="ORF">PHPALM_8562</name>
</gene>